<reference evidence="2" key="2">
    <citation type="submission" date="2023-01" db="EMBL/GenBank/DDBJ databases">
        <title>Draft genome sequence of Litoribrevibacter albus strain NBRC 110071.</title>
        <authorList>
            <person name="Sun Q."/>
            <person name="Mori K."/>
        </authorList>
    </citation>
    <scope>NUCLEOTIDE SEQUENCE</scope>
    <source>
        <strain evidence="2">NBRC 110071</strain>
    </source>
</reference>
<dbReference type="Proteomes" id="UP001161389">
    <property type="component" value="Unassembled WGS sequence"/>
</dbReference>
<evidence type="ECO:0000256" key="1">
    <source>
        <dbReference type="SAM" id="Coils"/>
    </source>
</evidence>
<accession>A0AA37SDM8</accession>
<gene>
    <name evidence="2" type="ORF">GCM10007876_35890</name>
</gene>
<evidence type="ECO:0000313" key="3">
    <source>
        <dbReference type="Proteomes" id="UP001161389"/>
    </source>
</evidence>
<dbReference type="RefSeq" id="WP_284383360.1">
    <property type="nucleotide sequence ID" value="NZ_BSNM01000016.1"/>
</dbReference>
<dbReference type="Gene3D" id="1.10.287.1490">
    <property type="match status" value="1"/>
</dbReference>
<protein>
    <submittedName>
        <fullName evidence="2">Uncharacterized protein</fullName>
    </submittedName>
</protein>
<dbReference type="AlphaFoldDB" id="A0AA37SDM8"/>
<feature type="coiled-coil region" evidence="1">
    <location>
        <begin position="38"/>
        <end position="138"/>
    </location>
</feature>
<proteinExistence type="predicted"/>
<evidence type="ECO:0000313" key="2">
    <source>
        <dbReference type="EMBL" id="GLQ33110.1"/>
    </source>
</evidence>
<dbReference type="SUPFAM" id="SSF46966">
    <property type="entry name" value="Spectrin repeat"/>
    <property type="match status" value="1"/>
</dbReference>
<dbReference type="EMBL" id="BSNM01000016">
    <property type="protein sequence ID" value="GLQ33110.1"/>
    <property type="molecule type" value="Genomic_DNA"/>
</dbReference>
<reference evidence="2" key="1">
    <citation type="journal article" date="2014" name="Int. J. Syst. Evol. Microbiol.">
        <title>Complete genome sequence of Corynebacterium casei LMG S-19264T (=DSM 44701T), isolated from a smear-ripened cheese.</title>
        <authorList>
            <consortium name="US DOE Joint Genome Institute (JGI-PGF)"/>
            <person name="Walter F."/>
            <person name="Albersmeier A."/>
            <person name="Kalinowski J."/>
            <person name="Ruckert C."/>
        </authorList>
    </citation>
    <scope>NUCLEOTIDE SEQUENCE</scope>
    <source>
        <strain evidence="2">NBRC 110071</strain>
    </source>
</reference>
<comment type="caution">
    <text evidence="2">The sequence shown here is derived from an EMBL/GenBank/DDBJ whole genome shotgun (WGS) entry which is preliminary data.</text>
</comment>
<organism evidence="2 3">
    <name type="scientific">Litoribrevibacter albus</name>
    <dbReference type="NCBI Taxonomy" id="1473156"/>
    <lineage>
        <taxon>Bacteria</taxon>
        <taxon>Pseudomonadati</taxon>
        <taxon>Pseudomonadota</taxon>
        <taxon>Gammaproteobacteria</taxon>
        <taxon>Oceanospirillales</taxon>
        <taxon>Oceanospirillaceae</taxon>
        <taxon>Litoribrevibacter</taxon>
    </lineage>
</organism>
<keyword evidence="1" id="KW-0175">Coiled coil</keyword>
<name>A0AA37SDM8_9GAMM</name>
<sequence>MEEDILKKVASRVLKEAGRIDSLVGEFTEVKQSSEKTVDSIESRLQSVLGEFEQLKDRLHAVESQLEEAQSSQSSSSVENLADRAELEALKRELEEARALNEEHVHRNAVLQATVEQLKKEKEELSETSGDITRYKAETNVGSSSVVPREDIRGDWCLYKEVVPLLITYKRDLKQMESELFRLKGRSGLASE</sequence>
<keyword evidence="3" id="KW-1185">Reference proteome</keyword>